<keyword evidence="6" id="KW-0479">Metal-binding</keyword>
<dbReference type="EC" id="4.3.1.32" evidence="3"/>
<evidence type="ECO:0000256" key="2">
    <source>
        <dbReference type="ARBA" id="ARBA00004712"/>
    </source>
</evidence>
<dbReference type="InterPro" id="IPR034405">
    <property type="entry name" value="F420"/>
</dbReference>
<dbReference type="CDD" id="cd01335">
    <property type="entry name" value="Radical_SAM"/>
    <property type="match status" value="2"/>
</dbReference>
<dbReference type="NCBIfam" id="TIGR03550">
    <property type="entry name" value="F420_cofG"/>
    <property type="match status" value="1"/>
</dbReference>
<sequence length="743" mass="76733">MSEVLERHGWMLDAPLEQLMARAAQLRDQGQHGNLVTFSPKVFLPLTRLCRDTCGYCTFAQPPRPGRRAYMTLDEVLQVARLGASLGCSEALLTLGDKPEERWPEAAAELAELGYGSTLEYVEAAARAVLAETGLLPHVNAGVMGERELRALKQVSASQGLMLESTSRALLQPGGPHEGCPDKDPDARLATIEAAGRAAVPYTSGILVGIGDTRADRLHALACLHALHDKYGHIQELIIQNFRAKPGTRMAAAPEPDLRELQWAAPPNLTPLTEAATEAAAAGEGAGASSGGSGGQDAELASLQSSWRGLLDAGINDWGGISPLTRDFVNPERPWPHLAPLAAATAATGKLLLPRLPVYPLYLGLLGGAARRMPPGTAQQRGPGQAQGGRPQGDDAAEHAGGGGVGSAGAAGARAAGGAGGRGGAGAMEWLDFTGGRGSVGAAVLRAADSSGFLRASAWVAGRPEPAQEEQEQEDRCLEAPTAEAGAGVAEALPSGRGGGGGGPGRDTAGREACHSPPSAPAPSAPAPSAPAPVSVSAAAPGAASRRSAPLPRPREGRAWRVAVGPDGALEGVEGPRDPSPRVVRLLEGVLREGRPLQPPDTELLLCSRGADHAAVCAAADALRAAACGDTVSYVVNRNINYTNVCTYKCSFCAFSKGKAAEQLRGPAYVVPLEEISRRAAEAWERGATEVCMQGGIHPDFTGDSYLRILEAAKQGAPRIHVHAFSPLEVAHGAATMGLSHEA</sequence>
<comment type="cofactor">
    <cofactor evidence="1">
        <name>[4Fe-4S] cluster</name>
        <dbReference type="ChEBI" id="CHEBI:49883"/>
    </cofactor>
</comment>
<dbReference type="Proteomes" id="UP000075714">
    <property type="component" value="Unassembled WGS sequence"/>
</dbReference>
<evidence type="ECO:0000313" key="14">
    <source>
        <dbReference type="Proteomes" id="UP000075714"/>
    </source>
</evidence>
<dbReference type="InterPro" id="IPR019939">
    <property type="entry name" value="CofG_family"/>
</dbReference>
<evidence type="ECO:0000256" key="7">
    <source>
        <dbReference type="ARBA" id="ARBA00023004"/>
    </source>
</evidence>
<dbReference type="HAMAP" id="MF_01611">
    <property type="entry name" value="FO_synth_sub1"/>
    <property type="match status" value="1"/>
</dbReference>
<evidence type="ECO:0000259" key="12">
    <source>
        <dbReference type="PROSITE" id="PS51918"/>
    </source>
</evidence>
<dbReference type="UniPathway" id="UPA00072"/>
<feature type="region of interest" description="Disordered" evidence="11">
    <location>
        <begin position="490"/>
        <end position="558"/>
    </location>
</feature>
<dbReference type="SFLD" id="SFLDF00294">
    <property type="entry name" value="7_8-didemethyl-8-hydroxy-5-dea"/>
    <property type="match status" value="1"/>
</dbReference>
<evidence type="ECO:0000256" key="5">
    <source>
        <dbReference type="ARBA" id="ARBA00022691"/>
    </source>
</evidence>
<dbReference type="SFLD" id="SFLDS00029">
    <property type="entry name" value="Radical_SAM"/>
    <property type="match status" value="2"/>
</dbReference>
<dbReference type="PANTHER" id="PTHR43076">
    <property type="entry name" value="FO SYNTHASE (COFH)"/>
    <property type="match status" value="1"/>
</dbReference>
<dbReference type="InterPro" id="IPR013785">
    <property type="entry name" value="Aldolase_TIM"/>
</dbReference>
<name>A0A150G6N5_GONPE</name>
<organism evidence="13 14">
    <name type="scientific">Gonium pectorale</name>
    <name type="common">Green alga</name>
    <dbReference type="NCBI Taxonomy" id="33097"/>
    <lineage>
        <taxon>Eukaryota</taxon>
        <taxon>Viridiplantae</taxon>
        <taxon>Chlorophyta</taxon>
        <taxon>core chlorophytes</taxon>
        <taxon>Chlorophyceae</taxon>
        <taxon>CS clade</taxon>
        <taxon>Chlamydomonadales</taxon>
        <taxon>Volvocaceae</taxon>
        <taxon>Gonium</taxon>
    </lineage>
</organism>
<feature type="compositionally biased region" description="Low complexity" evidence="11">
    <location>
        <begin position="373"/>
        <end position="384"/>
    </location>
</feature>
<dbReference type="PROSITE" id="PS51918">
    <property type="entry name" value="RADICAL_SAM"/>
    <property type="match status" value="2"/>
</dbReference>
<feature type="domain" description="Radical SAM core" evidence="12">
    <location>
        <begin position="632"/>
        <end position="743"/>
    </location>
</feature>
<dbReference type="InterPro" id="IPR007197">
    <property type="entry name" value="rSAM"/>
</dbReference>
<feature type="compositionally biased region" description="Gly residues" evidence="11">
    <location>
        <begin position="400"/>
        <end position="423"/>
    </location>
</feature>
<dbReference type="GO" id="GO:0044689">
    <property type="term" value="F:7,8-didemethyl-8-hydroxy-5-deazariboflavin synthase activity"/>
    <property type="evidence" value="ECO:0007669"/>
    <property type="project" value="UniProtKB-EC"/>
</dbReference>
<dbReference type="InterPro" id="IPR006638">
    <property type="entry name" value="Elp3/MiaA/NifB-like_rSAM"/>
</dbReference>
<feature type="compositionally biased region" description="Pro residues" evidence="11">
    <location>
        <begin position="518"/>
        <end position="531"/>
    </location>
</feature>
<dbReference type="PANTHER" id="PTHR43076:SF1">
    <property type="entry name" value="LIPOYL SYNTHASE 2"/>
    <property type="match status" value="1"/>
</dbReference>
<evidence type="ECO:0000256" key="11">
    <source>
        <dbReference type="SAM" id="MobiDB-lite"/>
    </source>
</evidence>
<comment type="catalytic activity">
    <reaction evidence="10">
        <text>5-amino-5-(4-hydroxybenzyl)-6-(D-ribitylimino)-5,6-dihydrouracil + S-adenosyl-L-methionine = 7,8-didemethyl-8-hydroxy-5-deazariboflavin + 5'-deoxyadenosine + L-methionine + NH4(+) + H(+)</text>
        <dbReference type="Rhea" id="RHEA:55204"/>
        <dbReference type="ChEBI" id="CHEBI:15378"/>
        <dbReference type="ChEBI" id="CHEBI:17319"/>
        <dbReference type="ChEBI" id="CHEBI:28938"/>
        <dbReference type="ChEBI" id="CHEBI:57844"/>
        <dbReference type="ChEBI" id="CHEBI:59789"/>
        <dbReference type="ChEBI" id="CHEBI:59904"/>
        <dbReference type="ChEBI" id="CHEBI:85936"/>
        <dbReference type="EC" id="4.3.1.32"/>
    </reaction>
</comment>
<keyword evidence="8" id="KW-0411">Iron-sulfur</keyword>
<protein>
    <recommendedName>
        <fullName evidence="3">7,8-didemethyl-8-hydroxy-5-deazariboflavin synthase</fullName>
        <ecNumber evidence="3">4.3.1.32</ecNumber>
    </recommendedName>
</protein>
<accession>A0A150G6N5</accession>
<dbReference type="OrthoDB" id="545288at2759"/>
<proteinExistence type="inferred from homology"/>
<dbReference type="EMBL" id="LSYV01000054">
    <property type="protein sequence ID" value="KXZ45529.1"/>
    <property type="molecule type" value="Genomic_DNA"/>
</dbReference>
<keyword evidence="5" id="KW-0949">S-adenosyl-L-methionine</keyword>
<keyword evidence="4" id="KW-0004">4Fe-4S</keyword>
<comment type="caution">
    <text evidence="13">The sequence shown here is derived from an EMBL/GenBank/DDBJ whole genome shotgun (WGS) entry which is preliminary data.</text>
</comment>
<keyword evidence="9" id="KW-0456">Lyase</keyword>
<reference evidence="14" key="1">
    <citation type="journal article" date="2016" name="Nat. Commun.">
        <title>The Gonium pectorale genome demonstrates co-option of cell cycle regulation during the evolution of multicellularity.</title>
        <authorList>
            <person name="Hanschen E.R."/>
            <person name="Marriage T.N."/>
            <person name="Ferris P.J."/>
            <person name="Hamaji T."/>
            <person name="Toyoda A."/>
            <person name="Fujiyama A."/>
            <person name="Neme R."/>
            <person name="Noguchi H."/>
            <person name="Minakuchi Y."/>
            <person name="Suzuki M."/>
            <person name="Kawai-Toyooka H."/>
            <person name="Smith D.R."/>
            <person name="Sparks H."/>
            <person name="Anderson J."/>
            <person name="Bakaric R."/>
            <person name="Luria V."/>
            <person name="Karger A."/>
            <person name="Kirschner M.W."/>
            <person name="Durand P.M."/>
            <person name="Michod R.E."/>
            <person name="Nozaki H."/>
            <person name="Olson B.J."/>
        </authorList>
    </citation>
    <scope>NUCLEOTIDE SEQUENCE [LARGE SCALE GENOMIC DNA]</scope>
    <source>
        <strain evidence="14">NIES-2863</strain>
    </source>
</reference>
<dbReference type="STRING" id="33097.A0A150G6N5"/>
<gene>
    <name evidence="13" type="ORF">GPECTOR_53g115</name>
</gene>
<feature type="compositionally biased region" description="Gly residues" evidence="11">
    <location>
        <begin position="496"/>
        <end position="505"/>
    </location>
</feature>
<evidence type="ECO:0000256" key="1">
    <source>
        <dbReference type="ARBA" id="ARBA00001966"/>
    </source>
</evidence>
<evidence type="ECO:0000256" key="6">
    <source>
        <dbReference type="ARBA" id="ARBA00022723"/>
    </source>
</evidence>
<dbReference type="SFLD" id="SFLDG01064">
    <property type="entry name" value="F420__menaquinone_cofactor_bio"/>
    <property type="match status" value="2"/>
</dbReference>
<dbReference type="SFLD" id="SFLDG01388">
    <property type="entry name" value="7_8-didemethyl-8-hydroxy-5-dea"/>
    <property type="match status" value="1"/>
</dbReference>
<evidence type="ECO:0000256" key="10">
    <source>
        <dbReference type="ARBA" id="ARBA00048974"/>
    </source>
</evidence>
<dbReference type="Gene3D" id="3.20.20.70">
    <property type="entry name" value="Aldolase class I"/>
    <property type="match status" value="2"/>
</dbReference>
<evidence type="ECO:0000256" key="4">
    <source>
        <dbReference type="ARBA" id="ARBA00022485"/>
    </source>
</evidence>
<keyword evidence="14" id="KW-1185">Reference proteome</keyword>
<feature type="region of interest" description="Disordered" evidence="11">
    <location>
        <begin position="276"/>
        <end position="299"/>
    </location>
</feature>
<comment type="pathway">
    <text evidence="2">Cofactor biosynthesis; coenzyme F0 biosynthesis.</text>
</comment>
<feature type="compositionally biased region" description="Gly residues" evidence="11">
    <location>
        <begin position="284"/>
        <end position="295"/>
    </location>
</feature>
<dbReference type="GO" id="GO:0051539">
    <property type="term" value="F:4 iron, 4 sulfur cluster binding"/>
    <property type="evidence" value="ECO:0007669"/>
    <property type="project" value="UniProtKB-KW"/>
</dbReference>
<feature type="region of interest" description="Disordered" evidence="11">
    <location>
        <begin position="373"/>
        <end position="423"/>
    </location>
</feature>
<feature type="domain" description="Radical SAM core" evidence="12">
    <location>
        <begin position="36"/>
        <end position="282"/>
    </location>
</feature>
<evidence type="ECO:0000256" key="8">
    <source>
        <dbReference type="ARBA" id="ARBA00023014"/>
    </source>
</evidence>
<evidence type="ECO:0000256" key="9">
    <source>
        <dbReference type="ARBA" id="ARBA00023239"/>
    </source>
</evidence>
<dbReference type="NCBIfam" id="NF004884">
    <property type="entry name" value="PRK06245.1"/>
    <property type="match status" value="1"/>
</dbReference>
<dbReference type="GO" id="GO:0046872">
    <property type="term" value="F:metal ion binding"/>
    <property type="evidence" value="ECO:0007669"/>
    <property type="project" value="UniProtKB-KW"/>
</dbReference>
<dbReference type="Pfam" id="PF04055">
    <property type="entry name" value="Radical_SAM"/>
    <property type="match status" value="2"/>
</dbReference>
<dbReference type="GO" id="GO:0016765">
    <property type="term" value="F:transferase activity, transferring alkyl or aryl (other than methyl) groups"/>
    <property type="evidence" value="ECO:0007669"/>
    <property type="project" value="InterPro"/>
</dbReference>
<evidence type="ECO:0000256" key="3">
    <source>
        <dbReference type="ARBA" id="ARBA00012126"/>
    </source>
</evidence>
<dbReference type="AlphaFoldDB" id="A0A150G6N5"/>
<dbReference type="SMART" id="SM00729">
    <property type="entry name" value="Elp3"/>
    <property type="match status" value="1"/>
</dbReference>
<dbReference type="SUPFAM" id="SSF102114">
    <property type="entry name" value="Radical SAM enzymes"/>
    <property type="match status" value="2"/>
</dbReference>
<keyword evidence="7" id="KW-0408">Iron</keyword>
<dbReference type="InterPro" id="IPR058240">
    <property type="entry name" value="rSAM_sf"/>
</dbReference>
<feature type="compositionally biased region" description="Low complexity" evidence="11">
    <location>
        <begin position="532"/>
        <end position="550"/>
    </location>
</feature>
<evidence type="ECO:0000313" key="13">
    <source>
        <dbReference type="EMBL" id="KXZ45529.1"/>
    </source>
</evidence>